<evidence type="ECO:0000256" key="1">
    <source>
        <dbReference type="ARBA" id="ARBA00023015"/>
    </source>
</evidence>
<comment type="caution">
    <text evidence="5">The sequence shown here is derived from an EMBL/GenBank/DDBJ whole genome shotgun (WGS) entry which is preliminary data.</text>
</comment>
<dbReference type="SMART" id="SM00342">
    <property type="entry name" value="HTH_ARAC"/>
    <property type="match status" value="1"/>
</dbReference>
<keyword evidence="2" id="KW-0238">DNA-binding</keyword>
<evidence type="ECO:0000313" key="6">
    <source>
        <dbReference type="Proteomes" id="UP000250369"/>
    </source>
</evidence>
<dbReference type="InterPro" id="IPR003313">
    <property type="entry name" value="AraC-bd"/>
</dbReference>
<feature type="domain" description="HTH araC/xylS-type" evidence="4">
    <location>
        <begin position="236"/>
        <end position="334"/>
    </location>
</feature>
<sequence>MSGTSALLFELLILNKTIFRLAQYKQLNYADIAVIRIKACISCCQNSCLFATITVTRSTKGDCTMAADFEFHRNKVAGAMSMPANHFHDTYEIYYLCSGERYYFIKNKTYHVKAGDIVFIGKNELHKTTEANRIAHERLLINFHERFLAPAWEQESVSLQLPFQSAGHVIRLAEDDRRTAEALLLGIEQEMNARKQGAALYIKALLTQLLVFCSRLTTASGIDSVERTGPQERKINEIVAYINSRFDDPLSLQHISERFFISPYHFSRLFRDITGFTFIEYVNNVRVMEARRLLRETAIPVTRVAEQAGFDSIAHFGRVFKQIARCSPTAYRKNERVQADG</sequence>
<dbReference type="InterPro" id="IPR037923">
    <property type="entry name" value="HTH-like"/>
</dbReference>
<dbReference type="InterPro" id="IPR018060">
    <property type="entry name" value="HTH_AraC"/>
</dbReference>
<keyword evidence="6" id="KW-1185">Reference proteome</keyword>
<dbReference type="SUPFAM" id="SSF46689">
    <property type="entry name" value="Homeodomain-like"/>
    <property type="match status" value="2"/>
</dbReference>
<dbReference type="PROSITE" id="PS00041">
    <property type="entry name" value="HTH_ARAC_FAMILY_1"/>
    <property type="match status" value="1"/>
</dbReference>
<protein>
    <submittedName>
        <fullName evidence="5">AraC family transcriptional regulator</fullName>
    </submittedName>
</protein>
<dbReference type="PROSITE" id="PS01124">
    <property type="entry name" value="HTH_ARAC_FAMILY_2"/>
    <property type="match status" value="1"/>
</dbReference>
<keyword evidence="3" id="KW-0804">Transcription</keyword>
<dbReference type="Gene3D" id="1.10.10.60">
    <property type="entry name" value="Homeodomain-like"/>
    <property type="match status" value="2"/>
</dbReference>
<keyword evidence="1" id="KW-0805">Transcription regulation</keyword>
<dbReference type="Proteomes" id="UP000250369">
    <property type="component" value="Unassembled WGS sequence"/>
</dbReference>
<evidence type="ECO:0000256" key="3">
    <source>
        <dbReference type="ARBA" id="ARBA00023163"/>
    </source>
</evidence>
<dbReference type="InterPro" id="IPR009057">
    <property type="entry name" value="Homeodomain-like_sf"/>
</dbReference>
<reference evidence="5 6" key="1">
    <citation type="journal article" date="2009" name="Int. J. Syst. Evol. Microbiol.">
        <title>Paenibacillus contaminans sp. nov., isolated from a contaminated laboratory plate.</title>
        <authorList>
            <person name="Chou J.H."/>
            <person name="Lee J.H."/>
            <person name="Lin M.C."/>
            <person name="Chang P.S."/>
            <person name="Arun A.B."/>
            <person name="Young C.C."/>
            <person name="Chen W.M."/>
        </authorList>
    </citation>
    <scope>NUCLEOTIDE SEQUENCE [LARGE SCALE GENOMIC DNA]</scope>
    <source>
        <strain evidence="5 6">CKOBP-6</strain>
    </source>
</reference>
<dbReference type="PANTHER" id="PTHR43280:SF28">
    <property type="entry name" value="HTH-TYPE TRANSCRIPTIONAL ACTIVATOR RHAS"/>
    <property type="match status" value="1"/>
</dbReference>
<dbReference type="Gene3D" id="2.60.120.10">
    <property type="entry name" value="Jelly Rolls"/>
    <property type="match status" value="1"/>
</dbReference>
<organism evidence="5 6">
    <name type="scientific">Paenibacillus contaminans</name>
    <dbReference type="NCBI Taxonomy" id="450362"/>
    <lineage>
        <taxon>Bacteria</taxon>
        <taxon>Bacillati</taxon>
        <taxon>Bacillota</taxon>
        <taxon>Bacilli</taxon>
        <taxon>Bacillales</taxon>
        <taxon>Paenibacillaceae</taxon>
        <taxon>Paenibacillus</taxon>
    </lineage>
</organism>
<dbReference type="GO" id="GO:0043565">
    <property type="term" value="F:sequence-specific DNA binding"/>
    <property type="evidence" value="ECO:0007669"/>
    <property type="project" value="InterPro"/>
</dbReference>
<dbReference type="EMBL" id="QMFB01000005">
    <property type="protein sequence ID" value="RAV21369.1"/>
    <property type="molecule type" value="Genomic_DNA"/>
</dbReference>
<gene>
    <name evidence="5" type="ORF">DQG23_11995</name>
</gene>
<dbReference type="PANTHER" id="PTHR43280">
    <property type="entry name" value="ARAC-FAMILY TRANSCRIPTIONAL REGULATOR"/>
    <property type="match status" value="1"/>
</dbReference>
<proteinExistence type="predicted"/>
<dbReference type="SUPFAM" id="SSF51215">
    <property type="entry name" value="Regulatory protein AraC"/>
    <property type="match status" value="1"/>
</dbReference>
<evidence type="ECO:0000313" key="5">
    <source>
        <dbReference type="EMBL" id="RAV21369.1"/>
    </source>
</evidence>
<name>A0A329MNA0_9BACL</name>
<dbReference type="Pfam" id="PF02311">
    <property type="entry name" value="AraC_binding"/>
    <property type="match status" value="1"/>
</dbReference>
<dbReference type="GO" id="GO:0003700">
    <property type="term" value="F:DNA-binding transcription factor activity"/>
    <property type="evidence" value="ECO:0007669"/>
    <property type="project" value="InterPro"/>
</dbReference>
<dbReference type="InterPro" id="IPR018062">
    <property type="entry name" value="HTH_AraC-typ_CS"/>
</dbReference>
<evidence type="ECO:0000259" key="4">
    <source>
        <dbReference type="PROSITE" id="PS01124"/>
    </source>
</evidence>
<accession>A0A329MNA0</accession>
<dbReference type="Pfam" id="PF12833">
    <property type="entry name" value="HTH_18"/>
    <property type="match status" value="1"/>
</dbReference>
<evidence type="ECO:0000256" key="2">
    <source>
        <dbReference type="ARBA" id="ARBA00023125"/>
    </source>
</evidence>
<dbReference type="InterPro" id="IPR014710">
    <property type="entry name" value="RmlC-like_jellyroll"/>
</dbReference>
<dbReference type="AlphaFoldDB" id="A0A329MNA0"/>